<dbReference type="Proteomes" id="UP000295134">
    <property type="component" value="Chromosome"/>
</dbReference>
<keyword evidence="11" id="KW-0969">Cilium</keyword>
<dbReference type="PANTHER" id="PTHR30065">
    <property type="entry name" value="FLAGELLAR BIOSYNTHETIC PROTEIN FLIR"/>
    <property type="match status" value="1"/>
</dbReference>
<feature type="transmembrane region" description="Helical" evidence="10">
    <location>
        <begin position="172"/>
        <end position="200"/>
    </location>
</feature>
<keyword evidence="4 10" id="KW-1003">Cell membrane</keyword>
<evidence type="ECO:0000256" key="3">
    <source>
        <dbReference type="ARBA" id="ARBA00021717"/>
    </source>
</evidence>
<feature type="transmembrane region" description="Helical" evidence="10">
    <location>
        <begin position="17"/>
        <end position="35"/>
    </location>
</feature>
<name>D2TYG1_9GAMM</name>
<keyword evidence="5 10" id="KW-0812">Transmembrane</keyword>
<evidence type="ECO:0000256" key="7">
    <source>
        <dbReference type="ARBA" id="ARBA00023136"/>
    </source>
</evidence>
<dbReference type="PANTHER" id="PTHR30065:SF8">
    <property type="entry name" value="FLAGELLAR BIOSYNTHETIC PROTEIN FLIR"/>
    <property type="match status" value="1"/>
</dbReference>
<feature type="transmembrane region" description="Helical" evidence="10">
    <location>
        <begin position="47"/>
        <end position="76"/>
    </location>
</feature>
<feature type="transmembrane region" description="Helical" evidence="10">
    <location>
        <begin position="132"/>
        <end position="152"/>
    </location>
</feature>
<comment type="subcellular location">
    <subcellularLocation>
        <location evidence="10">Cell membrane</location>
        <topology evidence="10">Multi-pass membrane protein</topology>
    </subcellularLocation>
    <subcellularLocation>
        <location evidence="10">Bacterial flagellum basal body</location>
    </subcellularLocation>
</comment>
<dbReference type="GO" id="GO:0006605">
    <property type="term" value="P:protein targeting"/>
    <property type="evidence" value="ECO:0007669"/>
    <property type="project" value="UniProtKB-UniRule"/>
</dbReference>
<evidence type="ECO:0000256" key="4">
    <source>
        <dbReference type="ARBA" id="ARBA00022475"/>
    </source>
</evidence>
<dbReference type="PRINTS" id="PR00953">
    <property type="entry name" value="TYPE3IMRPROT"/>
</dbReference>
<evidence type="ECO:0000313" key="13">
    <source>
        <dbReference type="Proteomes" id="UP000295134"/>
    </source>
</evidence>
<evidence type="ECO:0000256" key="1">
    <source>
        <dbReference type="ARBA" id="ARBA00002578"/>
    </source>
</evidence>
<proteinExistence type="inferred from homology"/>
<keyword evidence="11" id="KW-0282">Flagellum</keyword>
<dbReference type="GO" id="GO:0005886">
    <property type="term" value="C:plasma membrane"/>
    <property type="evidence" value="ECO:0007669"/>
    <property type="project" value="UniProtKB-SubCell"/>
</dbReference>
<dbReference type="EMBL" id="CP038613">
    <property type="protein sequence ID" value="QBY42952.1"/>
    <property type="molecule type" value="Genomic_DNA"/>
</dbReference>
<reference evidence="11" key="1">
    <citation type="journal article" date="2010" name="Insect Mol. Biol.">
        <title>The draft genome sequence of Arsenophonus nasoniae, son-killer bacterium of Nasonia vitripennis, reveals genes associated with virulence and symbiosis.</title>
        <authorList>
            <person name="Wilkes T."/>
            <person name="Darby A.C."/>
            <person name="Choi J."/>
            <person name="Colborne J.K."/>
            <person name="Werren J.H."/>
            <person name="Hurst G.D.D."/>
        </authorList>
    </citation>
    <scope>NUCLEOTIDE SEQUENCE</scope>
</reference>
<protein>
    <recommendedName>
        <fullName evidence="3 9">Flagellar biosynthetic protein FliR</fullName>
    </recommendedName>
</protein>
<reference evidence="12 13" key="2">
    <citation type="submission" date="2019-03" db="EMBL/GenBank/DDBJ databases">
        <title>Long-read sequencing reveals hyperdense prophage content in a complex bacterial symbiont genome.</title>
        <authorList>
            <person name="Frost C.L."/>
            <person name="Siozios S."/>
            <person name="Nadal-Jimenez P."/>
            <person name="Brockhurst M.A."/>
            <person name="King K.C."/>
            <person name="Darby A.C."/>
            <person name="Hurst G.D.D."/>
        </authorList>
    </citation>
    <scope>NUCLEOTIDE SEQUENCE [LARGE SCALE GENOMIC DNA]</scope>
    <source>
        <strain evidence="12 13">FIN</strain>
    </source>
</reference>
<evidence type="ECO:0000313" key="12">
    <source>
        <dbReference type="EMBL" id="QBY42952.1"/>
    </source>
</evidence>
<dbReference type="InterPro" id="IPR006303">
    <property type="entry name" value="FliR"/>
</dbReference>
<evidence type="ECO:0000256" key="9">
    <source>
        <dbReference type="NCBIfam" id="TIGR01400"/>
    </source>
</evidence>
<evidence type="ECO:0000256" key="5">
    <source>
        <dbReference type="ARBA" id="ARBA00022692"/>
    </source>
</evidence>
<comment type="similarity">
    <text evidence="2 10">Belongs to the FliR/MopE/SpaR family.</text>
</comment>
<organism evidence="11">
    <name type="scientific">Arsenophonus nasoniae</name>
    <name type="common">son-killer infecting Nasonia vitripennis</name>
    <dbReference type="NCBI Taxonomy" id="638"/>
    <lineage>
        <taxon>Bacteria</taxon>
        <taxon>Pseudomonadati</taxon>
        <taxon>Pseudomonadota</taxon>
        <taxon>Gammaproteobacteria</taxon>
        <taxon>Enterobacterales</taxon>
        <taxon>Morganellaceae</taxon>
        <taxon>Arsenophonus</taxon>
    </lineage>
</organism>
<evidence type="ECO:0000313" key="11">
    <source>
        <dbReference type="EMBL" id="CBA72450.1"/>
    </source>
</evidence>
<dbReference type="AlphaFoldDB" id="D2TYG1"/>
<evidence type="ECO:0000256" key="2">
    <source>
        <dbReference type="ARBA" id="ARBA00009772"/>
    </source>
</evidence>
<dbReference type="EMBL" id="FN545182">
    <property type="protein sequence ID" value="CBA72450.1"/>
    <property type="molecule type" value="Genomic_DNA"/>
</dbReference>
<dbReference type="GO" id="GO:0009425">
    <property type="term" value="C:bacterial-type flagellum basal body"/>
    <property type="evidence" value="ECO:0007669"/>
    <property type="project" value="UniProtKB-SubCell"/>
</dbReference>
<comment type="function">
    <text evidence="1 10">Role in flagellar biosynthesis.</text>
</comment>
<evidence type="ECO:0000256" key="8">
    <source>
        <dbReference type="ARBA" id="ARBA00023143"/>
    </source>
</evidence>
<dbReference type="InterPro" id="IPR002010">
    <property type="entry name" value="T3SS_IM_R"/>
</dbReference>
<keyword evidence="11" id="KW-0966">Cell projection</keyword>
<feature type="transmembrane region" description="Helical" evidence="10">
    <location>
        <begin position="212"/>
        <end position="238"/>
    </location>
</feature>
<dbReference type="KEGG" id="ans:ArsFIN_15160"/>
<keyword evidence="6 10" id="KW-1133">Transmembrane helix</keyword>
<accession>D2TYG1</accession>
<gene>
    <name evidence="11" type="primary">fliR</name>
    <name evidence="11" type="ORF">ARN_11810</name>
    <name evidence="12" type="ORF">ArsFIN_15160</name>
</gene>
<dbReference type="Pfam" id="PF01311">
    <property type="entry name" value="Bac_export_1"/>
    <property type="match status" value="1"/>
</dbReference>
<feature type="transmembrane region" description="Helical" evidence="10">
    <location>
        <begin position="82"/>
        <end position="100"/>
    </location>
</feature>
<dbReference type="NCBIfam" id="TIGR01400">
    <property type="entry name" value="fliR"/>
    <property type="match status" value="1"/>
</dbReference>
<dbReference type="GO" id="GO:0044780">
    <property type="term" value="P:bacterial-type flagellum assembly"/>
    <property type="evidence" value="ECO:0007669"/>
    <property type="project" value="UniProtKB-UniRule"/>
</dbReference>
<evidence type="ECO:0000256" key="6">
    <source>
        <dbReference type="ARBA" id="ARBA00022989"/>
    </source>
</evidence>
<keyword evidence="7 10" id="KW-0472">Membrane</keyword>
<evidence type="ECO:0000256" key="10">
    <source>
        <dbReference type="RuleBase" id="RU362071"/>
    </source>
</evidence>
<keyword evidence="8 10" id="KW-0975">Bacterial flagellum</keyword>
<sequence length="262" mass="29162">MMITFSTDFFYTYINQFFWPFVRVLALFSIAPFFGEKQIPKKSKIALALLITILISAAIPLPQIPLFSVIGCWILIQQVLIGLLMGLTMQIAFAIVRYAGEVLGMQMGLSFALFVDPAAGPNMPIIARFFNLLLLLLFLSFDIHLWLLSLLADSFQLIPIQSISLNSQSFILVAQTAGIIFYYGLLLALPILTLLLIINISLGILNRMTPQLSIFVVGFPLTLLIGIYLLPLLTTIITKYAEKIFNDILSQLSLILLTLAGK</sequence>